<keyword evidence="3" id="KW-1185">Reference proteome</keyword>
<reference evidence="2 3" key="2">
    <citation type="submission" date="2019-01" db="EMBL/GenBank/DDBJ databases">
        <title>The decoding of complex shrimp genome reveals the adaptation for benthos swimmer, frequently molting mechanism and breeding impact on genome.</title>
        <authorList>
            <person name="Sun Y."/>
            <person name="Gao Y."/>
            <person name="Yu Y."/>
        </authorList>
    </citation>
    <scope>NUCLEOTIDE SEQUENCE [LARGE SCALE GENOMIC DNA]</scope>
    <source>
        <tissue evidence="2">Muscle</tissue>
    </source>
</reference>
<dbReference type="AlphaFoldDB" id="A0A423TLC5"/>
<name>A0A423TLC5_PENVA</name>
<evidence type="ECO:0000313" key="2">
    <source>
        <dbReference type="EMBL" id="ROT77250.1"/>
    </source>
</evidence>
<reference evidence="2 3" key="1">
    <citation type="submission" date="2018-04" db="EMBL/GenBank/DDBJ databases">
        <authorList>
            <person name="Zhang X."/>
            <person name="Yuan J."/>
            <person name="Li F."/>
            <person name="Xiang J."/>
        </authorList>
    </citation>
    <scope>NUCLEOTIDE SEQUENCE [LARGE SCALE GENOMIC DNA]</scope>
    <source>
        <tissue evidence="2">Muscle</tissue>
    </source>
</reference>
<organism evidence="2 3">
    <name type="scientific">Penaeus vannamei</name>
    <name type="common">Whiteleg shrimp</name>
    <name type="synonym">Litopenaeus vannamei</name>
    <dbReference type="NCBI Taxonomy" id="6689"/>
    <lineage>
        <taxon>Eukaryota</taxon>
        <taxon>Metazoa</taxon>
        <taxon>Ecdysozoa</taxon>
        <taxon>Arthropoda</taxon>
        <taxon>Crustacea</taxon>
        <taxon>Multicrustacea</taxon>
        <taxon>Malacostraca</taxon>
        <taxon>Eumalacostraca</taxon>
        <taxon>Eucarida</taxon>
        <taxon>Decapoda</taxon>
        <taxon>Dendrobranchiata</taxon>
        <taxon>Penaeoidea</taxon>
        <taxon>Penaeidae</taxon>
        <taxon>Penaeus</taxon>
    </lineage>
</organism>
<evidence type="ECO:0000313" key="3">
    <source>
        <dbReference type="Proteomes" id="UP000283509"/>
    </source>
</evidence>
<protein>
    <submittedName>
        <fullName evidence="2">Uncharacterized protein</fullName>
    </submittedName>
</protein>
<evidence type="ECO:0000256" key="1">
    <source>
        <dbReference type="SAM" id="Phobius"/>
    </source>
</evidence>
<sequence length="105" mass="12218">MYVRLVRRPARDCHQPLAWHSSPAETRNHTVADMGIEVGRIREFMKRNMVMIVMVPVMVGLHYGWQKIQDVEAFVPKNQRRDLPVLEGAKRIEDGIKNQLGLKKE</sequence>
<proteinExistence type="predicted"/>
<dbReference type="Proteomes" id="UP000283509">
    <property type="component" value="Unassembled WGS sequence"/>
</dbReference>
<accession>A0A423TLC5</accession>
<keyword evidence="1" id="KW-0472">Membrane</keyword>
<comment type="caution">
    <text evidence="2">The sequence shown here is derived from an EMBL/GenBank/DDBJ whole genome shotgun (WGS) entry which is preliminary data.</text>
</comment>
<dbReference type="EMBL" id="QCYY01001546">
    <property type="protein sequence ID" value="ROT77250.1"/>
    <property type="molecule type" value="Genomic_DNA"/>
</dbReference>
<keyword evidence="1" id="KW-1133">Transmembrane helix</keyword>
<gene>
    <name evidence="2" type="ORF">C7M84_004107</name>
</gene>
<keyword evidence="1" id="KW-0812">Transmembrane</keyword>
<feature type="transmembrane region" description="Helical" evidence="1">
    <location>
        <begin position="49"/>
        <end position="65"/>
    </location>
</feature>